<name>A0A0C9Y6J1_9AGAR</name>
<protein>
    <submittedName>
        <fullName evidence="1">Uncharacterized protein</fullName>
    </submittedName>
</protein>
<dbReference type="EMBL" id="KN838577">
    <property type="protein sequence ID" value="KIK03678.1"/>
    <property type="molecule type" value="Genomic_DNA"/>
</dbReference>
<evidence type="ECO:0000313" key="1">
    <source>
        <dbReference type="EMBL" id="KIK03678.1"/>
    </source>
</evidence>
<organism evidence="1 2">
    <name type="scientific">Laccaria amethystina LaAM-08-1</name>
    <dbReference type="NCBI Taxonomy" id="1095629"/>
    <lineage>
        <taxon>Eukaryota</taxon>
        <taxon>Fungi</taxon>
        <taxon>Dikarya</taxon>
        <taxon>Basidiomycota</taxon>
        <taxon>Agaricomycotina</taxon>
        <taxon>Agaricomycetes</taxon>
        <taxon>Agaricomycetidae</taxon>
        <taxon>Agaricales</taxon>
        <taxon>Agaricineae</taxon>
        <taxon>Hydnangiaceae</taxon>
        <taxon>Laccaria</taxon>
    </lineage>
</organism>
<dbReference type="OrthoDB" id="3056765at2759"/>
<dbReference type="HOGENOM" id="CLU_2413592_0_0_1"/>
<sequence length="92" mass="10087">MKGKAKVHSGSRTQSYFVACDGWRKDFKTGHLTHAILDNVNNDILAKLMDGHPLEAGTDTNLCSLIVSSHISVEEQNFNRGTGDLVVYGEPE</sequence>
<proteinExistence type="predicted"/>
<reference evidence="2" key="2">
    <citation type="submission" date="2015-01" db="EMBL/GenBank/DDBJ databases">
        <title>Evolutionary Origins and Diversification of the Mycorrhizal Mutualists.</title>
        <authorList>
            <consortium name="DOE Joint Genome Institute"/>
            <consortium name="Mycorrhizal Genomics Consortium"/>
            <person name="Kohler A."/>
            <person name="Kuo A."/>
            <person name="Nagy L.G."/>
            <person name="Floudas D."/>
            <person name="Copeland A."/>
            <person name="Barry K.W."/>
            <person name="Cichocki N."/>
            <person name="Veneault-Fourrey C."/>
            <person name="LaButti K."/>
            <person name="Lindquist E.A."/>
            <person name="Lipzen A."/>
            <person name="Lundell T."/>
            <person name="Morin E."/>
            <person name="Murat C."/>
            <person name="Riley R."/>
            <person name="Ohm R."/>
            <person name="Sun H."/>
            <person name="Tunlid A."/>
            <person name="Henrissat B."/>
            <person name="Grigoriev I.V."/>
            <person name="Hibbett D.S."/>
            <person name="Martin F."/>
        </authorList>
    </citation>
    <scope>NUCLEOTIDE SEQUENCE [LARGE SCALE GENOMIC DNA]</scope>
    <source>
        <strain evidence="2">LaAM-08-1</strain>
    </source>
</reference>
<reference evidence="1 2" key="1">
    <citation type="submission" date="2014-04" db="EMBL/GenBank/DDBJ databases">
        <authorList>
            <consortium name="DOE Joint Genome Institute"/>
            <person name="Kuo A."/>
            <person name="Kohler A."/>
            <person name="Nagy L.G."/>
            <person name="Floudas D."/>
            <person name="Copeland A."/>
            <person name="Barry K.W."/>
            <person name="Cichocki N."/>
            <person name="Veneault-Fourrey C."/>
            <person name="LaButti K."/>
            <person name="Lindquist E.A."/>
            <person name="Lipzen A."/>
            <person name="Lundell T."/>
            <person name="Morin E."/>
            <person name="Murat C."/>
            <person name="Sun H."/>
            <person name="Tunlid A."/>
            <person name="Henrissat B."/>
            <person name="Grigoriev I.V."/>
            <person name="Hibbett D.S."/>
            <person name="Martin F."/>
            <person name="Nordberg H.P."/>
            <person name="Cantor M.N."/>
            <person name="Hua S.X."/>
        </authorList>
    </citation>
    <scope>NUCLEOTIDE SEQUENCE [LARGE SCALE GENOMIC DNA]</scope>
    <source>
        <strain evidence="1 2">LaAM-08-1</strain>
    </source>
</reference>
<gene>
    <name evidence="1" type="ORF">K443DRAFT_5168</name>
</gene>
<dbReference type="Proteomes" id="UP000054477">
    <property type="component" value="Unassembled WGS sequence"/>
</dbReference>
<evidence type="ECO:0000313" key="2">
    <source>
        <dbReference type="Proteomes" id="UP000054477"/>
    </source>
</evidence>
<accession>A0A0C9Y6J1</accession>
<keyword evidence="2" id="KW-1185">Reference proteome</keyword>
<dbReference type="AlphaFoldDB" id="A0A0C9Y6J1"/>